<dbReference type="InterPro" id="IPR048445">
    <property type="entry name" value="DncV-like_NTFase"/>
</dbReference>
<dbReference type="InterPro" id="IPR006116">
    <property type="entry name" value="NT_2-5OAS_ClassI-CCAase"/>
</dbReference>
<evidence type="ECO:0000256" key="7">
    <source>
        <dbReference type="ARBA" id="ARBA00023080"/>
    </source>
</evidence>
<evidence type="ECO:0000313" key="13">
    <source>
        <dbReference type="Proteomes" id="UP001221366"/>
    </source>
</evidence>
<keyword evidence="6" id="KW-0460">Magnesium</keyword>
<comment type="catalytic activity">
    <reaction evidence="10">
        <text>GTP + ATP = 3',3'-cGAMP + 2 diphosphate</text>
        <dbReference type="Rhea" id="RHEA:35647"/>
        <dbReference type="ChEBI" id="CHEBI:30616"/>
        <dbReference type="ChEBI" id="CHEBI:33019"/>
        <dbReference type="ChEBI" id="CHEBI:37565"/>
        <dbReference type="ChEBI" id="CHEBI:71501"/>
    </reaction>
    <physiologicalReaction direction="left-to-right" evidence="10">
        <dbReference type="Rhea" id="RHEA:35648"/>
    </physiologicalReaction>
</comment>
<keyword evidence="4" id="KW-0547">Nucleotide-binding</keyword>
<dbReference type="EMBL" id="JARFVB010000005">
    <property type="protein sequence ID" value="MDF0716533.1"/>
    <property type="molecule type" value="Genomic_DNA"/>
</dbReference>
<accession>A0ABT5XZK9</accession>
<evidence type="ECO:0000256" key="8">
    <source>
        <dbReference type="ARBA" id="ARBA00023118"/>
    </source>
</evidence>
<proteinExistence type="predicted"/>
<keyword evidence="2" id="KW-0548">Nucleotidyltransferase</keyword>
<sequence length="412" mass="47610">MIDIYKKEINEILEILSENLDISESQYKAAVKSYEAVGDWLSKEGSPLYPYSPRIIPQGSFMLGTIIRPINDEDDIDIDLVCKLEGKPSHWTQKHLKEAVGDRLKENANYSDMLEDKDGGRRCWTLEYSDDANYHLDVLPSISDKNFTVLLSESFNNSQNLDTDKLAIRITDKEEVFYSIMTETEWWMKSNPFGYAKWFYQRAIYNSTKMFTLSESIDPVRPYQKSKMPLQRAIQLLKRHRDIMFSSEEYDSENKPISVIITTLASRAYDKSENIVDAYVNIASRMRSYIQTRRNPKTGQQERWVGNPVNDEENFADKWADVPQKEEYFYAWLDKLEDDLSTIKSSQNIGLHKLNESFSAQYGDNVIKKTFAAYGEKNRKLREMGQRKMAVGTGILGSTGKSVPNHNFEGSD</sequence>
<feature type="domain" description="Cyclic GMP-AMP synthase DncV-like nucleotidyltransferase" evidence="11">
    <location>
        <begin position="53"/>
        <end position="138"/>
    </location>
</feature>
<keyword evidence="7" id="KW-0546">Nucleotide metabolism</keyword>
<keyword evidence="8" id="KW-0051">Antiviral defense</keyword>
<evidence type="ECO:0000256" key="9">
    <source>
        <dbReference type="ARBA" id="ARBA00044145"/>
    </source>
</evidence>
<dbReference type="CDD" id="cd05400">
    <property type="entry name" value="NT_2-5OAS_ClassI-CCAase"/>
    <property type="match status" value="1"/>
</dbReference>
<keyword evidence="1" id="KW-0808">Transferase</keyword>
<evidence type="ECO:0000256" key="10">
    <source>
        <dbReference type="ARBA" id="ARBA00048304"/>
    </source>
</evidence>
<evidence type="ECO:0000256" key="5">
    <source>
        <dbReference type="ARBA" id="ARBA00022840"/>
    </source>
</evidence>
<dbReference type="Pfam" id="PF21654">
    <property type="entry name" value="DncV-like_NTFase"/>
    <property type="match status" value="1"/>
</dbReference>
<name>A0ABT5XZK9_9FLAO</name>
<keyword evidence="3" id="KW-0479">Metal-binding</keyword>
<evidence type="ECO:0000256" key="4">
    <source>
        <dbReference type="ARBA" id="ARBA00022741"/>
    </source>
</evidence>
<organism evidence="12 13">
    <name type="scientific">Flagellimonas yonaguniensis</name>
    <dbReference type="NCBI Taxonomy" id="3031325"/>
    <lineage>
        <taxon>Bacteria</taxon>
        <taxon>Pseudomonadati</taxon>
        <taxon>Bacteroidota</taxon>
        <taxon>Flavobacteriia</taxon>
        <taxon>Flavobacteriales</taxon>
        <taxon>Flavobacteriaceae</taxon>
        <taxon>Flagellimonas</taxon>
    </lineage>
</organism>
<gene>
    <name evidence="12" type="ORF">PY092_10270</name>
</gene>
<keyword evidence="5" id="KW-0067">ATP-binding</keyword>
<dbReference type="Proteomes" id="UP001221366">
    <property type="component" value="Unassembled WGS sequence"/>
</dbReference>
<dbReference type="RefSeq" id="WP_275615763.1">
    <property type="nucleotide sequence ID" value="NZ_JARFVB010000005.1"/>
</dbReference>
<keyword evidence="13" id="KW-1185">Reference proteome</keyword>
<evidence type="ECO:0000256" key="6">
    <source>
        <dbReference type="ARBA" id="ARBA00022842"/>
    </source>
</evidence>
<evidence type="ECO:0000256" key="2">
    <source>
        <dbReference type="ARBA" id="ARBA00022695"/>
    </source>
</evidence>
<evidence type="ECO:0000259" key="11">
    <source>
        <dbReference type="Pfam" id="PF21654"/>
    </source>
</evidence>
<evidence type="ECO:0000313" key="12">
    <source>
        <dbReference type="EMBL" id="MDF0716533.1"/>
    </source>
</evidence>
<protein>
    <recommendedName>
        <fullName evidence="9">Cyclic GMP-AMP synthase</fullName>
    </recommendedName>
</protein>
<evidence type="ECO:0000256" key="3">
    <source>
        <dbReference type="ARBA" id="ARBA00022723"/>
    </source>
</evidence>
<evidence type="ECO:0000256" key="1">
    <source>
        <dbReference type="ARBA" id="ARBA00022679"/>
    </source>
</evidence>
<reference evidence="12 13" key="1">
    <citation type="submission" date="2023-03" db="EMBL/GenBank/DDBJ databases">
        <title>Muricauda XX sp. nov. and Muricauda XXX sp. nov., two novel species isolated from Okinawa Trough.</title>
        <authorList>
            <person name="Cao W."/>
            <person name="Deng X."/>
        </authorList>
    </citation>
    <scope>NUCLEOTIDE SEQUENCE [LARGE SCALE GENOMIC DNA]</scope>
    <source>
        <strain evidence="12 13">334s03</strain>
    </source>
</reference>
<comment type="caution">
    <text evidence="12">The sequence shown here is derived from an EMBL/GenBank/DDBJ whole genome shotgun (WGS) entry which is preliminary data.</text>
</comment>